<evidence type="ECO:0000256" key="1">
    <source>
        <dbReference type="ARBA" id="ARBA00023125"/>
    </source>
</evidence>
<keyword evidence="5" id="KW-1185">Reference proteome</keyword>
<accession>N6WQ51</accession>
<dbReference type="PROSITE" id="PS01081">
    <property type="entry name" value="HTH_TETR_1"/>
    <property type="match status" value="1"/>
</dbReference>
<dbReference type="RefSeq" id="WP_004581917.1">
    <property type="nucleotide sequence ID" value="NZ_AP028878.1"/>
</dbReference>
<dbReference type="InterPro" id="IPR023772">
    <property type="entry name" value="DNA-bd_HTH_TetR-type_CS"/>
</dbReference>
<dbReference type="Proteomes" id="UP000013165">
    <property type="component" value="Unassembled WGS sequence"/>
</dbReference>
<comment type="caution">
    <text evidence="4">The sequence shown here is derived from an EMBL/GenBank/DDBJ whole genome shotgun (WGS) entry which is preliminary data.</text>
</comment>
<dbReference type="PRINTS" id="PR00455">
    <property type="entry name" value="HTHTETR"/>
</dbReference>
<sequence>MQGKKPGPAVKQGKRELNRFNNRRAILGAARECFRERGYEQTTIRDIIRRTDLAAGTFYNYFSDKRDIFIALLESFLGTLRTHIKAGHRSAGNELDLIRSTYLALFRATADDPVIYELAYRNGQAIRELLGSDLLGLAMASLDEDIRQAADRGWIAPDKQDYLSAACRGIAYEMSLQLARRAGTEPDHAVKAAEEAADFAIDMLRHHFTPVAGTRRRQA</sequence>
<feature type="domain" description="HTH tetR-type" evidence="3">
    <location>
        <begin position="20"/>
        <end position="80"/>
    </location>
</feature>
<dbReference type="HOGENOM" id="CLU_069356_12_2_6"/>
<dbReference type="PATRIC" id="fig|626887.3.peg.3982"/>
<dbReference type="InterPro" id="IPR009057">
    <property type="entry name" value="Homeodomain-like_sf"/>
</dbReference>
<dbReference type="InterPro" id="IPR001647">
    <property type="entry name" value="HTH_TetR"/>
</dbReference>
<feature type="DNA-binding region" description="H-T-H motif" evidence="2">
    <location>
        <begin position="43"/>
        <end position="62"/>
    </location>
</feature>
<dbReference type="EMBL" id="APLQ01000014">
    <property type="protein sequence ID" value="ENO13696.1"/>
    <property type="molecule type" value="Genomic_DNA"/>
</dbReference>
<dbReference type="InterPro" id="IPR050624">
    <property type="entry name" value="HTH-type_Tx_Regulator"/>
</dbReference>
<dbReference type="Pfam" id="PF00440">
    <property type="entry name" value="TetR_N"/>
    <property type="match status" value="1"/>
</dbReference>
<gene>
    <name evidence="4" type="ORF">J057_19910</name>
</gene>
<dbReference type="PANTHER" id="PTHR43479">
    <property type="entry name" value="ACREF/ENVCD OPERON REPRESSOR-RELATED"/>
    <property type="match status" value="1"/>
</dbReference>
<dbReference type="PANTHER" id="PTHR43479:SF11">
    <property type="entry name" value="ACREF_ENVCD OPERON REPRESSOR-RELATED"/>
    <property type="match status" value="1"/>
</dbReference>
<name>N6WQ51_9GAMM</name>
<evidence type="ECO:0000313" key="5">
    <source>
        <dbReference type="Proteomes" id="UP000013165"/>
    </source>
</evidence>
<dbReference type="PROSITE" id="PS50977">
    <property type="entry name" value="HTH_TETR_2"/>
    <property type="match status" value="1"/>
</dbReference>
<dbReference type="STRING" id="626887.J057_19910"/>
<evidence type="ECO:0000256" key="2">
    <source>
        <dbReference type="PROSITE-ProRule" id="PRU00335"/>
    </source>
</evidence>
<evidence type="ECO:0000259" key="3">
    <source>
        <dbReference type="PROSITE" id="PS50977"/>
    </source>
</evidence>
<keyword evidence="1 2" id="KW-0238">DNA-binding</keyword>
<dbReference type="Gene3D" id="1.10.357.10">
    <property type="entry name" value="Tetracycline Repressor, domain 2"/>
    <property type="match status" value="1"/>
</dbReference>
<dbReference type="SUPFAM" id="SSF46689">
    <property type="entry name" value="Homeodomain-like"/>
    <property type="match status" value="1"/>
</dbReference>
<proteinExistence type="predicted"/>
<dbReference type="GO" id="GO:0003677">
    <property type="term" value="F:DNA binding"/>
    <property type="evidence" value="ECO:0007669"/>
    <property type="project" value="UniProtKB-UniRule"/>
</dbReference>
<protein>
    <submittedName>
        <fullName evidence="4">TetR/AcrR family transcriptional regulator</fullName>
    </submittedName>
</protein>
<organism evidence="4 5">
    <name type="scientific">Marinobacter nanhaiticus D15-8W</name>
    <dbReference type="NCBI Taxonomy" id="626887"/>
    <lineage>
        <taxon>Bacteria</taxon>
        <taxon>Pseudomonadati</taxon>
        <taxon>Pseudomonadota</taxon>
        <taxon>Gammaproteobacteria</taxon>
        <taxon>Pseudomonadales</taxon>
        <taxon>Marinobacteraceae</taxon>
        <taxon>Marinobacter</taxon>
    </lineage>
</organism>
<reference evidence="4 5" key="1">
    <citation type="journal article" date="2013" name="Genome Announc.">
        <title>Genome Sequence of the Polycyclic Aromatic Hydrocarbon-Degrading Bacterium Strain Marinobacter nanhaiticus D15-8WT.</title>
        <authorList>
            <person name="Cui Z."/>
            <person name="Gao W."/>
            <person name="Li Q."/>
            <person name="Xu G."/>
            <person name="Zheng L."/>
        </authorList>
    </citation>
    <scope>NUCLEOTIDE SEQUENCE [LARGE SCALE GENOMIC DNA]</scope>
    <source>
        <strain evidence="4 5">D15-8W</strain>
    </source>
</reference>
<dbReference type="eggNOG" id="COG1309">
    <property type="taxonomic scope" value="Bacteria"/>
</dbReference>
<dbReference type="OrthoDB" id="63332at2"/>
<evidence type="ECO:0000313" key="4">
    <source>
        <dbReference type="EMBL" id="ENO13696.1"/>
    </source>
</evidence>
<dbReference type="AlphaFoldDB" id="N6WQ51"/>